<comment type="caution">
    <text evidence="2">The sequence shown here is derived from an EMBL/GenBank/DDBJ whole genome shotgun (WGS) entry which is preliminary data.</text>
</comment>
<evidence type="ECO:0000313" key="2">
    <source>
        <dbReference type="EMBL" id="PKR86534.1"/>
    </source>
</evidence>
<feature type="region of interest" description="Disordered" evidence="1">
    <location>
        <begin position="1"/>
        <end position="22"/>
    </location>
</feature>
<keyword evidence="3" id="KW-1185">Reference proteome</keyword>
<feature type="compositionally biased region" description="Basic and acidic residues" evidence="1">
    <location>
        <begin position="208"/>
        <end position="227"/>
    </location>
</feature>
<reference evidence="2 3" key="1">
    <citation type="submission" date="2017-11" db="EMBL/GenBank/DDBJ databases">
        <title>Bacillus camelliae sp. nov., isolated from pu'er tea.</title>
        <authorList>
            <person name="Niu L."/>
        </authorList>
    </citation>
    <scope>NUCLEOTIDE SEQUENCE [LARGE SCALE GENOMIC DNA]</scope>
    <source>
        <strain evidence="2 3">7578-1</strain>
    </source>
</reference>
<dbReference type="AlphaFoldDB" id="A0A2N3LPQ5"/>
<feature type="region of interest" description="Disordered" evidence="1">
    <location>
        <begin position="42"/>
        <end position="227"/>
    </location>
</feature>
<accession>A0A2N3LPQ5</accession>
<dbReference type="RefSeq" id="WP_101352185.1">
    <property type="nucleotide sequence ID" value="NZ_PIQO01000001.1"/>
</dbReference>
<dbReference type="EMBL" id="PIQO01000001">
    <property type="protein sequence ID" value="PKR86534.1"/>
    <property type="molecule type" value="Genomic_DNA"/>
</dbReference>
<dbReference type="Proteomes" id="UP000233440">
    <property type="component" value="Unassembled WGS sequence"/>
</dbReference>
<feature type="compositionally biased region" description="Basic and acidic residues" evidence="1">
    <location>
        <begin position="104"/>
        <end position="148"/>
    </location>
</feature>
<feature type="compositionally biased region" description="Basic and acidic residues" evidence="1">
    <location>
        <begin position="156"/>
        <end position="200"/>
    </location>
</feature>
<evidence type="ECO:0000256" key="1">
    <source>
        <dbReference type="SAM" id="MobiDB-lite"/>
    </source>
</evidence>
<sequence>MPEVARKSEERSQWRKESARSYEKIRRTVTLKEGKCPKLRENQKNGHVVGKKVPKVARKSGERSQWRKERARSREKIRRTVTMEEGKCPKLRENQKNGHNGGRKVPEVARKSEERSQWRKESARSCEKIRRTVTMEEGKCPKLRENQENGHNGGRKVPEVVRKSGERSQWRKESARSCEKIRRTVTMEEGKCPKSRENQENGHNGGRKVPEVVKKSEERSQWRKERA</sequence>
<feature type="compositionally biased region" description="Basic and acidic residues" evidence="1">
    <location>
        <begin position="59"/>
        <end position="74"/>
    </location>
</feature>
<organism evidence="2 3">
    <name type="scientific">Heyndrickxia camelliae</name>
    <dbReference type="NCBI Taxonomy" id="1707093"/>
    <lineage>
        <taxon>Bacteria</taxon>
        <taxon>Bacillati</taxon>
        <taxon>Bacillota</taxon>
        <taxon>Bacilli</taxon>
        <taxon>Bacillales</taxon>
        <taxon>Bacillaceae</taxon>
        <taxon>Heyndrickxia</taxon>
    </lineage>
</organism>
<feature type="compositionally biased region" description="Basic and acidic residues" evidence="1">
    <location>
        <begin position="81"/>
        <end position="96"/>
    </location>
</feature>
<gene>
    <name evidence="2" type="ORF">CWO92_00240</name>
</gene>
<evidence type="ECO:0000313" key="3">
    <source>
        <dbReference type="Proteomes" id="UP000233440"/>
    </source>
</evidence>
<name>A0A2N3LPQ5_9BACI</name>
<feature type="compositionally biased region" description="Basic residues" evidence="1">
    <location>
        <begin position="49"/>
        <end position="58"/>
    </location>
</feature>
<proteinExistence type="predicted"/>
<protein>
    <submittedName>
        <fullName evidence="2">Uncharacterized protein</fullName>
    </submittedName>
</protein>